<dbReference type="GO" id="GO:0038166">
    <property type="term" value="P:angiotensin-activated signaling pathway"/>
    <property type="evidence" value="ECO:0007669"/>
    <property type="project" value="InterPro"/>
</dbReference>
<dbReference type="PANTHER" id="PTHR16521:SF3">
    <property type="entry name" value="TYPE-1 ANGIOTENSIN II RECEPTOR-ASSOCIATED PROTEIN"/>
    <property type="match status" value="1"/>
</dbReference>
<evidence type="ECO:0000256" key="2">
    <source>
        <dbReference type="ARBA" id="ARBA00022692"/>
    </source>
</evidence>
<dbReference type="EMBL" id="CAJFCJ010000002">
    <property type="protein sequence ID" value="CAD5112639.1"/>
    <property type="molecule type" value="Genomic_DNA"/>
</dbReference>
<dbReference type="OrthoDB" id="8191171at2759"/>
<proteinExistence type="predicted"/>
<sequence>MQAPQVSLKVIFTVHFVLTVWSGMCVFPTSYLLTQGVILAFEFWAIVNSENPEPIQMGLLTQLVSIVLDIVMISVHSNNYNYSLARFCLAMAVINLIIKPFTGFVLYRIYQERGGTQPGQYENIDQRNEIETASPHEIIDKVP</sequence>
<organism evidence="6 7">
    <name type="scientific">Dimorphilus gyrociliatus</name>
    <dbReference type="NCBI Taxonomy" id="2664684"/>
    <lineage>
        <taxon>Eukaryota</taxon>
        <taxon>Metazoa</taxon>
        <taxon>Spiralia</taxon>
        <taxon>Lophotrochozoa</taxon>
        <taxon>Annelida</taxon>
        <taxon>Polychaeta</taxon>
        <taxon>Polychaeta incertae sedis</taxon>
        <taxon>Dinophilidae</taxon>
        <taxon>Dimorphilus</taxon>
    </lineage>
</organism>
<comment type="caution">
    <text evidence="6">The sequence shown here is derived from an EMBL/GenBank/DDBJ whole genome shotgun (WGS) entry which is preliminary data.</text>
</comment>
<evidence type="ECO:0000313" key="6">
    <source>
        <dbReference type="EMBL" id="CAD5112639.1"/>
    </source>
</evidence>
<evidence type="ECO:0000313" key="7">
    <source>
        <dbReference type="Proteomes" id="UP000549394"/>
    </source>
</evidence>
<evidence type="ECO:0000256" key="3">
    <source>
        <dbReference type="ARBA" id="ARBA00022989"/>
    </source>
</evidence>
<dbReference type="Proteomes" id="UP000549394">
    <property type="component" value="Unassembled WGS sequence"/>
</dbReference>
<protein>
    <submittedName>
        <fullName evidence="6">DgyrCDS1853</fullName>
    </submittedName>
</protein>
<evidence type="ECO:0000256" key="1">
    <source>
        <dbReference type="ARBA" id="ARBA00004141"/>
    </source>
</evidence>
<keyword evidence="3 5" id="KW-1133">Transmembrane helix</keyword>
<accession>A0A7I8V9Y0</accession>
<dbReference type="AlphaFoldDB" id="A0A7I8V9Y0"/>
<dbReference type="Pfam" id="PF06396">
    <property type="entry name" value="AGTRAP"/>
    <property type="match status" value="1"/>
</dbReference>
<feature type="transmembrane region" description="Helical" evidence="5">
    <location>
        <begin position="12"/>
        <end position="34"/>
    </location>
</feature>
<name>A0A7I8V9Y0_9ANNE</name>
<keyword evidence="4 5" id="KW-0472">Membrane</keyword>
<dbReference type="PANTHER" id="PTHR16521">
    <property type="entry name" value="TYPE-1 ANGIOTENSIN II RECEPTOR-ASSOCIATED PROTEIN"/>
    <property type="match status" value="1"/>
</dbReference>
<evidence type="ECO:0000256" key="4">
    <source>
        <dbReference type="ARBA" id="ARBA00023136"/>
    </source>
</evidence>
<dbReference type="SMART" id="SM00805">
    <property type="entry name" value="AGTRAP"/>
    <property type="match status" value="1"/>
</dbReference>
<keyword evidence="2 5" id="KW-0812">Transmembrane</keyword>
<feature type="transmembrane region" description="Helical" evidence="5">
    <location>
        <begin position="54"/>
        <end position="75"/>
    </location>
</feature>
<comment type="subcellular location">
    <subcellularLocation>
        <location evidence="1">Membrane</location>
        <topology evidence="1">Multi-pass membrane protein</topology>
    </subcellularLocation>
</comment>
<gene>
    <name evidence="6" type="ORF">DGYR_LOCUS1748</name>
</gene>
<keyword evidence="7" id="KW-1185">Reference proteome</keyword>
<feature type="transmembrane region" description="Helical" evidence="5">
    <location>
        <begin position="87"/>
        <end position="110"/>
    </location>
</feature>
<dbReference type="InterPro" id="IPR009436">
    <property type="entry name" value="AGTRAP"/>
</dbReference>
<dbReference type="GO" id="GO:0005886">
    <property type="term" value="C:plasma membrane"/>
    <property type="evidence" value="ECO:0007669"/>
    <property type="project" value="TreeGrafter"/>
</dbReference>
<evidence type="ECO:0000256" key="5">
    <source>
        <dbReference type="SAM" id="Phobius"/>
    </source>
</evidence>
<reference evidence="6 7" key="1">
    <citation type="submission" date="2020-08" db="EMBL/GenBank/DDBJ databases">
        <authorList>
            <person name="Hejnol A."/>
        </authorList>
    </citation>
    <scope>NUCLEOTIDE SEQUENCE [LARGE SCALE GENOMIC DNA]</scope>
</reference>